<dbReference type="KEGG" id="maw:19254019"/>
<dbReference type="OMA" id="PRMLCLH"/>
<keyword evidence="5" id="KW-1185">Reference proteome</keyword>
<evidence type="ECO:0000259" key="3">
    <source>
        <dbReference type="Pfam" id="PF03959"/>
    </source>
</evidence>
<feature type="domain" description="Serine hydrolase" evidence="3">
    <location>
        <begin position="18"/>
        <end position="233"/>
    </location>
</feature>
<dbReference type="InterPro" id="IPR050593">
    <property type="entry name" value="LovG"/>
</dbReference>
<keyword evidence="2" id="KW-0378">Hydrolase</keyword>
<dbReference type="SMR" id="E9EIL0"/>
<dbReference type="OrthoDB" id="2094269at2759"/>
<gene>
    <name evidence="4" type="ORF">MAC_09708</name>
</gene>
<evidence type="ECO:0000256" key="1">
    <source>
        <dbReference type="ARBA" id="ARBA00005863"/>
    </source>
</evidence>
<organism evidence="5">
    <name type="scientific">Metarhizium acridum (strain CQMa 102)</name>
    <dbReference type="NCBI Taxonomy" id="655827"/>
    <lineage>
        <taxon>Eukaryota</taxon>
        <taxon>Fungi</taxon>
        <taxon>Dikarya</taxon>
        <taxon>Ascomycota</taxon>
        <taxon>Pezizomycotina</taxon>
        <taxon>Sordariomycetes</taxon>
        <taxon>Hypocreomycetidae</taxon>
        <taxon>Hypocreales</taxon>
        <taxon>Clavicipitaceae</taxon>
        <taxon>Metarhizium</taxon>
    </lineage>
</organism>
<dbReference type="HOGENOM" id="CLU_051938_0_0_1"/>
<dbReference type="InterPro" id="IPR029058">
    <property type="entry name" value="AB_hydrolase_fold"/>
</dbReference>
<dbReference type="AlphaFoldDB" id="E9EIL0"/>
<dbReference type="PANTHER" id="PTHR48070">
    <property type="entry name" value="ESTERASE OVCA2"/>
    <property type="match status" value="1"/>
</dbReference>
<dbReference type="Gene3D" id="3.40.50.1820">
    <property type="entry name" value="alpha/beta hydrolase"/>
    <property type="match status" value="1"/>
</dbReference>
<evidence type="ECO:0000313" key="4">
    <source>
        <dbReference type="EMBL" id="EFY84246.1"/>
    </source>
</evidence>
<reference evidence="4 5" key="1">
    <citation type="journal article" date="2011" name="PLoS Genet.">
        <title>Genome sequencing and comparative transcriptomics of the model entomopathogenic fungi Metarhizium anisopliae and M. acridum.</title>
        <authorList>
            <person name="Gao Q."/>
            <person name="Jin K."/>
            <person name="Ying S.H."/>
            <person name="Zhang Y."/>
            <person name="Xiao G."/>
            <person name="Shang Y."/>
            <person name="Duan Z."/>
            <person name="Hu X."/>
            <person name="Xie X.Q."/>
            <person name="Zhou G."/>
            <person name="Peng G."/>
            <person name="Luo Z."/>
            <person name="Huang W."/>
            <person name="Wang B."/>
            <person name="Fang W."/>
            <person name="Wang S."/>
            <person name="Zhong Y."/>
            <person name="Ma L.J."/>
            <person name="St Leger R.J."/>
            <person name="Zhao G.P."/>
            <person name="Pei Y."/>
            <person name="Feng M.G."/>
            <person name="Xia Y."/>
            <person name="Wang C."/>
        </authorList>
    </citation>
    <scope>NUCLEOTIDE SEQUENCE [LARGE SCALE GENOMIC DNA]</scope>
    <source>
        <strain evidence="4 5">CQMa 102</strain>
    </source>
</reference>
<dbReference type="GO" id="GO:0016787">
    <property type="term" value="F:hydrolase activity"/>
    <property type="evidence" value="ECO:0007669"/>
    <property type="project" value="UniProtKB-KW"/>
</dbReference>
<proteinExistence type="inferred from homology"/>
<dbReference type="STRING" id="655827.E9EIL0"/>
<dbReference type="EMBL" id="GL698644">
    <property type="protein sequence ID" value="EFY84246.1"/>
    <property type="molecule type" value="Genomic_DNA"/>
</dbReference>
<dbReference type="eggNOG" id="KOG2551">
    <property type="taxonomic scope" value="Eukaryota"/>
</dbReference>
<evidence type="ECO:0000313" key="5">
    <source>
        <dbReference type="Proteomes" id="UP000002499"/>
    </source>
</evidence>
<dbReference type="GO" id="GO:0005634">
    <property type="term" value="C:nucleus"/>
    <property type="evidence" value="ECO:0007669"/>
    <property type="project" value="TreeGrafter"/>
</dbReference>
<dbReference type="SUPFAM" id="SSF53474">
    <property type="entry name" value="alpha/beta-Hydrolases"/>
    <property type="match status" value="1"/>
</dbReference>
<dbReference type="InterPro" id="IPR005645">
    <property type="entry name" value="FSH-like_dom"/>
</dbReference>
<sequence length="248" mass="27913">MAVPVDSVLCLDPTLSLPRILCLHGGGTNSQIFRAQCRIIRRHLESSFRLVFPDAPYFSKPGPDVTSVYEAWGPFRSWMRPQPDADDAMEADDQRGATGQWVGLLGFSQGAKMAASLLFREQYRMERQGWVRTYQEQLAAALGQRSMFRFAVLLAGRGPLVTLDEDFTAFYGPEKDIWEPILQLPTVHVHGTQDDGLAMHRDFRNRCCTEESTTLVEWNGNHRVPIKAVHVSAVVSALMKAYQQSQTL</sequence>
<dbReference type="PANTHER" id="PTHR48070:SF3">
    <property type="entry name" value="ESTERASE DBAE-RELATED"/>
    <property type="match status" value="1"/>
</dbReference>
<comment type="similarity">
    <text evidence="1">Belongs to the LovG family.</text>
</comment>
<accession>E9EIL0</accession>
<dbReference type="GO" id="GO:0005737">
    <property type="term" value="C:cytoplasm"/>
    <property type="evidence" value="ECO:0007669"/>
    <property type="project" value="TreeGrafter"/>
</dbReference>
<dbReference type="GO" id="GO:0044550">
    <property type="term" value="P:secondary metabolite biosynthetic process"/>
    <property type="evidence" value="ECO:0007669"/>
    <property type="project" value="TreeGrafter"/>
</dbReference>
<name>E9EIL0_METAQ</name>
<protein>
    <submittedName>
        <fullName evidence="4">Citrinin biosynthesis oxydoreductase CtnB</fullName>
    </submittedName>
</protein>
<dbReference type="Pfam" id="PF03959">
    <property type="entry name" value="FSH1"/>
    <property type="match status" value="1"/>
</dbReference>
<dbReference type="GeneID" id="19254019"/>
<dbReference type="InParanoid" id="E9EIL0"/>
<dbReference type="Proteomes" id="UP000002499">
    <property type="component" value="Unassembled WGS sequence"/>
</dbReference>
<evidence type="ECO:0000256" key="2">
    <source>
        <dbReference type="ARBA" id="ARBA00022801"/>
    </source>
</evidence>